<sequence length="282" mass="32702">MTKKNKNEKVPQGWFAAGIGAIFFALAIPFIIIYISKTDIKVKELGQLGPLGDFLGGSTIGLLSIASIFFIIHTILIQSKELSLQRKELSLTREELEKTREEHRTSNLNMKEQQFDNTFFNLVDNYHKTIKDISIRKNGEYYQGRSAINVMKKFLQKGLYDSYGSRDAMQKALNDSIDGLIKKFGYAFDHYFKTVYTVLNMVHISEFSIKTKLMYLKIFLSMISSDEKYLLYCMGFTTYGKETRELLLKYDSELRSFVEFDEIKEIYKLMENSSTSHLEDTE</sequence>
<name>A0A1M5VIW3_9BACI</name>
<keyword evidence="4" id="KW-1185">Reference proteome</keyword>
<dbReference type="RefSeq" id="WP_073010701.1">
    <property type="nucleotide sequence ID" value="NZ_FQXD01000012.1"/>
</dbReference>
<reference evidence="4" key="1">
    <citation type="submission" date="2016-11" db="EMBL/GenBank/DDBJ databases">
        <authorList>
            <person name="Varghese N."/>
            <person name="Submissions S."/>
        </authorList>
    </citation>
    <scope>NUCLEOTIDE SEQUENCE [LARGE SCALE GENOMIC DNA]</scope>
    <source>
        <strain evidence="4">CGMCC 1.6496</strain>
    </source>
</reference>
<proteinExistence type="predicted"/>
<dbReference type="InterPro" id="IPR031709">
    <property type="entry name" value="PutAbiC"/>
</dbReference>
<feature type="transmembrane region" description="Helical" evidence="2">
    <location>
        <begin position="55"/>
        <end position="77"/>
    </location>
</feature>
<accession>A0A1M5VIW3</accession>
<dbReference type="OrthoDB" id="2625696at2"/>
<organism evidence="3 4">
    <name type="scientific">Virgibacillus chiguensis</name>
    <dbReference type="NCBI Taxonomy" id="411959"/>
    <lineage>
        <taxon>Bacteria</taxon>
        <taxon>Bacillati</taxon>
        <taxon>Bacillota</taxon>
        <taxon>Bacilli</taxon>
        <taxon>Bacillales</taxon>
        <taxon>Bacillaceae</taxon>
        <taxon>Virgibacillus</taxon>
    </lineage>
</organism>
<protein>
    <submittedName>
        <fullName evidence="3">Putative phage abortive infection protein</fullName>
    </submittedName>
</protein>
<dbReference type="EMBL" id="FQXD01000012">
    <property type="protein sequence ID" value="SHH75171.1"/>
    <property type="molecule type" value="Genomic_DNA"/>
</dbReference>
<keyword evidence="2" id="KW-0812">Transmembrane</keyword>
<keyword evidence="2" id="KW-0472">Membrane</keyword>
<evidence type="ECO:0000313" key="3">
    <source>
        <dbReference type="EMBL" id="SHH75171.1"/>
    </source>
</evidence>
<evidence type="ECO:0000256" key="1">
    <source>
        <dbReference type="SAM" id="Coils"/>
    </source>
</evidence>
<evidence type="ECO:0000256" key="2">
    <source>
        <dbReference type="SAM" id="Phobius"/>
    </source>
</evidence>
<gene>
    <name evidence="3" type="ORF">SAMN05421807_112144</name>
</gene>
<dbReference type="Pfam" id="PF16872">
    <property type="entry name" value="putAbiC"/>
    <property type="match status" value="1"/>
</dbReference>
<keyword evidence="2" id="KW-1133">Transmembrane helix</keyword>
<keyword evidence="1" id="KW-0175">Coiled coil</keyword>
<dbReference type="AlphaFoldDB" id="A0A1M5VIW3"/>
<dbReference type="Proteomes" id="UP000184079">
    <property type="component" value="Unassembled WGS sequence"/>
</dbReference>
<feature type="transmembrane region" description="Helical" evidence="2">
    <location>
        <begin position="12"/>
        <end position="35"/>
    </location>
</feature>
<feature type="coiled-coil region" evidence="1">
    <location>
        <begin position="79"/>
        <end position="113"/>
    </location>
</feature>
<evidence type="ECO:0000313" key="4">
    <source>
        <dbReference type="Proteomes" id="UP000184079"/>
    </source>
</evidence>